<keyword evidence="3" id="KW-1185">Reference proteome</keyword>
<dbReference type="Proteomes" id="UP001147700">
    <property type="component" value="Unassembled WGS sequence"/>
</dbReference>
<evidence type="ECO:0000256" key="1">
    <source>
        <dbReference type="SAM" id="SignalP"/>
    </source>
</evidence>
<comment type="caution">
    <text evidence="2">The sequence shown here is derived from an EMBL/GenBank/DDBJ whole genome shotgun (WGS) entry which is preliminary data.</text>
</comment>
<gene>
    <name evidence="2" type="ORF">OJ962_11945</name>
</gene>
<reference evidence="2" key="1">
    <citation type="submission" date="2022-10" db="EMBL/GenBank/DDBJ databases">
        <title>The WGS of Solirubrobacter sp. CPCC 204708.</title>
        <authorList>
            <person name="Jiang Z."/>
        </authorList>
    </citation>
    <scope>NUCLEOTIDE SEQUENCE</scope>
    <source>
        <strain evidence="2">CPCC 204708</strain>
    </source>
</reference>
<evidence type="ECO:0000313" key="3">
    <source>
        <dbReference type="Proteomes" id="UP001147700"/>
    </source>
</evidence>
<dbReference type="InterPro" id="IPR008928">
    <property type="entry name" value="6-hairpin_glycosidase_sf"/>
</dbReference>
<keyword evidence="1" id="KW-0732">Signal</keyword>
<evidence type="ECO:0008006" key="4">
    <source>
        <dbReference type="Google" id="ProtNLM"/>
    </source>
</evidence>
<accession>A0ABT4RI37</accession>
<proteinExistence type="predicted"/>
<organism evidence="2 3">
    <name type="scientific">Solirubrobacter deserti</name>
    <dbReference type="NCBI Taxonomy" id="2282478"/>
    <lineage>
        <taxon>Bacteria</taxon>
        <taxon>Bacillati</taxon>
        <taxon>Actinomycetota</taxon>
        <taxon>Thermoleophilia</taxon>
        <taxon>Solirubrobacterales</taxon>
        <taxon>Solirubrobacteraceae</taxon>
        <taxon>Solirubrobacter</taxon>
    </lineage>
</organism>
<protein>
    <recommendedName>
        <fullName evidence="4">Glycogen debranching protein</fullName>
    </recommendedName>
</protein>
<dbReference type="EMBL" id="JAPCID010000014">
    <property type="protein sequence ID" value="MDA0138214.1"/>
    <property type="molecule type" value="Genomic_DNA"/>
</dbReference>
<dbReference type="SUPFAM" id="SSF48208">
    <property type="entry name" value="Six-hairpin glycosidases"/>
    <property type="match status" value="1"/>
</dbReference>
<feature type="chain" id="PRO_5046547573" description="Glycogen debranching protein" evidence="1">
    <location>
        <begin position="22"/>
        <end position="794"/>
    </location>
</feature>
<evidence type="ECO:0000313" key="2">
    <source>
        <dbReference type="EMBL" id="MDA0138214.1"/>
    </source>
</evidence>
<dbReference type="RefSeq" id="WP_202956451.1">
    <property type="nucleotide sequence ID" value="NZ_JAPCID010000014.1"/>
</dbReference>
<sequence>MARALIVAMVLAALPVTAAQAADEVSTTDRLKDRREVAAGDRAYAVGFQDGGWYANGWHITGEMGGIWAPPLKLADGVWFGVDDQWVGPATRFTSGRGYVRYELPAINGVKMTRTDFVPDGVRGALFGLTLTGSGTHTVKVDVHSELLTAYPWTSSQGHPTASDNGQDAVTAGDGVLTFSDGPLTAFAGSDTAAVGVETGPGHRGPRTGIVCADGNQSLPSGCDDGPVGRGTGGQLRYQVNLDQPTTLWFAVAATREDLRRALANPDEALRDKYLARTKLHQRSRVSLPGNRTLQNAVDYGKQNLADLTQTAENLQLRFVDRGKAYPRPIGALDRVTFIGAGYPDYPWLFATDGEYTAFAAVALGQFEPIKSHLIALQQVSDRLNAKSGKVAHEIVTDGSVYFGANTDPGNTDESVKFPSAVALVWRWSGDNRFLNRLYDFSRRATRYVVDNLDADKDGWPEGLGNVEREGMGEEKLDNTVYLIRGLTDLAAMAEFKRDRATLRWAAGLADRLRGAFDRTWWSAATNQYGDSLDAGNRPIVQQHWTGVTPMEIGLAPRAHADAALDVRESDCFSGFAPFNLGMFHTGCTGGPEGKGERTVFSLNTAIKAVADGEYGRAESQRRYTDANAAGVVDEQPGALPEILPSPDQNRNIDRCWTCRSMFMQAWGHYGTAWPVIAQQLGVRPSVGERRLDVVANVGADEYIAGNSIRLGERDTVAVRALQDDRIYETRVTYRGERVRMLRIGATVPRRPKRVWLDGERVRRPQVRRTNQGIEVVVRVPGRVQGRHLVTVET</sequence>
<dbReference type="InterPro" id="IPR012341">
    <property type="entry name" value="6hp_glycosidase-like_sf"/>
</dbReference>
<name>A0ABT4RI37_9ACTN</name>
<feature type="signal peptide" evidence="1">
    <location>
        <begin position="1"/>
        <end position="21"/>
    </location>
</feature>
<dbReference type="Gene3D" id="1.50.10.10">
    <property type="match status" value="1"/>
</dbReference>